<comment type="subcellular location">
    <subcellularLocation>
        <location evidence="1 8">Mitochondrion inner membrane</location>
        <topology evidence="1 8">Multi-pass membrane protein</topology>
    </subcellularLocation>
</comment>
<dbReference type="Proteomes" id="UP000007014">
    <property type="component" value="Chromosome 19"/>
</dbReference>
<evidence type="ECO:0000256" key="7">
    <source>
        <dbReference type="ARBA" id="ARBA00023136"/>
    </source>
</evidence>
<evidence type="ECO:0000256" key="3">
    <source>
        <dbReference type="ARBA" id="ARBA00022692"/>
    </source>
</evidence>
<gene>
    <name evidence="10" type="ORF">CYME_CMS209C</name>
</gene>
<protein>
    <recommendedName>
        <fullName evidence="8">Mitochondrial import inner membrane translocase subunit TIM22</fullName>
    </recommendedName>
</protein>
<dbReference type="GeneID" id="16997243"/>
<evidence type="ECO:0000256" key="9">
    <source>
        <dbReference type="SAM" id="MobiDB-lite"/>
    </source>
</evidence>
<organism evidence="10 11">
    <name type="scientific">Cyanidioschyzon merolae (strain NIES-3377 / 10D)</name>
    <name type="common">Unicellular red alga</name>
    <dbReference type="NCBI Taxonomy" id="280699"/>
    <lineage>
        <taxon>Eukaryota</taxon>
        <taxon>Rhodophyta</taxon>
        <taxon>Bangiophyceae</taxon>
        <taxon>Cyanidiales</taxon>
        <taxon>Cyanidiaceae</taxon>
        <taxon>Cyanidioschyzon</taxon>
    </lineage>
</organism>
<dbReference type="GO" id="GO:0045039">
    <property type="term" value="P:protein insertion into mitochondrial inner membrane"/>
    <property type="evidence" value="ECO:0007669"/>
    <property type="project" value="UniProtKB-UniRule"/>
</dbReference>
<keyword evidence="8" id="KW-0813">Transport</keyword>
<evidence type="ECO:0000256" key="6">
    <source>
        <dbReference type="ARBA" id="ARBA00023128"/>
    </source>
</evidence>
<comment type="function">
    <text evidence="8">Essential core component of the TIM22 complex, a complex that mediates the import and insertion of multi-pass transmembrane proteins into the mitochondrial inner membrane. In the TIM22 complex, it constitutes the voltage-activated and signal-gated channel. Forms a twin-pore translocase that uses the membrane potential as external driving force in 2 voltage-dependent steps.</text>
</comment>
<dbReference type="OMA" id="VNPNMAD"/>
<dbReference type="AlphaFoldDB" id="M1VHJ2"/>
<proteinExistence type="inferred from homology"/>
<evidence type="ECO:0000256" key="2">
    <source>
        <dbReference type="ARBA" id="ARBA00008444"/>
    </source>
</evidence>
<keyword evidence="3 8" id="KW-0812">Transmembrane</keyword>
<evidence type="ECO:0000256" key="8">
    <source>
        <dbReference type="RuleBase" id="RU367038"/>
    </source>
</evidence>
<feature type="compositionally biased region" description="Basic and acidic residues" evidence="9">
    <location>
        <begin position="10"/>
        <end position="19"/>
    </location>
</feature>
<dbReference type="HOGENOM" id="CLU_091077_2_0_1"/>
<dbReference type="GO" id="GO:0042721">
    <property type="term" value="C:TIM22 mitochondrial import inner membrane insertion complex"/>
    <property type="evidence" value="ECO:0007669"/>
    <property type="project" value="UniProtKB-UniRule"/>
</dbReference>
<dbReference type="eggNOG" id="KOG3225">
    <property type="taxonomic scope" value="Eukaryota"/>
</dbReference>
<keyword evidence="11" id="KW-1185">Reference proteome</keyword>
<dbReference type="Gramene" id="CMS209CT">
    <property type="protein sequence ID" value="CMS209CT"/>
    <property type="gene ID" value="CMS209C"/>
</dbReference>
<dbReference type="STRING" id="280699.M1VHJ2"/>
<evidence type="ECO:0000256" key="4">
    <source>
        <dbReference type="ARBA" id="ARBA00022792"/>
    </source>
</evidence>
<comment type="subunit">
    <text evidence="8">Component of the TIM22 complex.</text>
</comment>
<feature type="transmembrane region" description="Helical" evidence="8">
    <location>
        <begin position="46"/>
        <end position="67"/>
    </location>
</feature>
<feature type="region of interest" description="Disordered" evidence="9">
    <location>
        <begin position="1"/>
        <end position="23"/>
    </location>
</feature>
<evidence type="ECO:0000256" key="5">
    <source>
        <dbReference type="ARBA" id="ARBA00022989"/>
    </source>
</evidence>
<accession>M1VHJ2</accession>
<evidence type="ECO:0000313" key="10">
    <source>
        <dbReference type="EMBL" id="BAM82822.1"/>
    </source>
</evidence>
<keyword evidence="8" id="KW-0653">Protein transport</keyword>
<reference evidence="10 11" key="2">
    <citation type="journal article" date="2007" name="BMC Biol.">
        <title>A 100%-complete sequence reveals unusually simple genomic features in the hot-spring red alga Cyanidioschyzon merolae.</title>
        <authorList>
            <person name="Nozaki H."/>
            <person name="Takano H."/>
            <person name="Misumi O."/>
            <person name="Terasawa K."/>
            <person name="Matsuzaki M."/>
            <person name="Maruyama S."/>
            <person name="Nishida K."/>
            <person name="Yagisawa F."/>
            <person name="Yoshida Y."/>
            <person name="Fujiwara T."/>
            <person name="Takio S."/>
            <person name="Tamura K."/>
            <person name="Chung S.J."/>
            <person name="Nakamura S."/>
            <person name="Kuroiwa H."/>
            <person name="Tanaka K."/>
            <person name="Sato N."/>
            <person name="Kuroiwa T."/>
        </authorList>
    </citation>
    <scope>NUCLEOTIDE SEQUENCE [LARGE SCALE GENOMIC DNA]</scope>
    <source>
        <strain evidence="10 11">10D</strain>
    </source>
</reference>
<dbReference type="PANTHER" id="PTHR14110">
    <property type="entry name" value="MITOCHONDRIAL IMPORT INNER MEMBRANE TRANSLOCASE SUBUNIT TIM22"/>
    <property type="match status" value="1"/>
</dbReference>
<evidence type="ECO:0000313" key="11">
    <source>
        <dbReference type="Proteomes" id="UP000007014"/>
    </source>
</evidence>
<dbReference type="KEGG" id="cme:CYME_CMS209C"/>
<name>M1VHJ2_CYAM1</name>
<dbReference type="EMBL" id="AP006501">
    <property type="protein sequence ID" value="BAM82822.1"/>
    <property type="molecule type" value="Genomic_DNA"/>
</dbReference>
<comment type="similarity">
    <text evidence="2 8">Belongs to the Tim17/Tim22/Tim23 family.</text>
</comment>
<keyword evidence="8" id="KW-0811">Translocation</keyword>
<keyword evidence="4 8" id="KW-0999">Mitochondrion inner membrane</keyword>
<dbReference type="InterPro" id="IPR039175">
    <property type="entry name" value="TIM22"/>
</dbReference>
<keyword evidence="5 8" id="KW-1133">Transmembrane helix</keyword>
<dbReference type="GO" id="GO:0008320">
    <property type="term" value="F:protein transmembrane transporter activity"/>
    <property type="evidence" value="ECO:0007669"/>
    <property type="project" value="UniProtKB-UniRule"/>
</dbReference>
<keyword evidence="7 8" id="KW-0472">Membrane</keyword>
<evidence type="ECO:0000256" key="1">
    <source>
        <dbReference type="ARBA" id="ARBA00004448"/>
    </source>
</evidence>
<comment type="caution">
    <text evidence="8">Lacks conserved residue(s) required for the propagation of feature annotation.</text>
</comment>
<sequence length="183" mass="19654">MSAGTSPVSRKSEEADVVKPRLPPNLQFPERNPSEKFAEMVLESCAFKAVAAAIAGGGLGVALGLFIGGFSAELDRAVEAQSPWREQLRAYGKALAAQIRTYSKNFALWGATYTIAECSVEKYRARHDLWNSLIAGCATGAVLASQPRASMSARTRGQQMSVGCLGVAAFSCAIDYWLEHRHA</sequence>
<dbReference type="RefSeq" id="XP_005538858.1">
    <property type="nucleotide sequence ID" value="XM_005538801.1"/>
</dbReference>
<keyword evidence="6 8" id="KW-0496">Mitochondrion</keyword>
<reference evidence="10 11" key="1">
    <citation type="journal article" date="2004" name="Nature">
        <title>Genome sequence of the ultrasmall unicellular red alga Cyanidioschyzon merolae 10D.</title>
        <authorList>
            <person name="Matsuzaki M."/>
            <person name="Misumi O."/>
            <person name="Shin-i T."/>
            <person name="Maruyama S."/>
            <person name="Takahara M."/>
            <person name="Miyagishima S."/>
            <person name="Mori T."/>
            <person name="Nishida K."/>
            <person name="Yagisawa F."/>
            <person name="Nishida K."/>
            <person name="Yoshida Y."/>
            <person name="Nishimura Y."/>
            <person name="Nakao S."/>
            <person name="Kobayashi T."/>
            <person name="Momoyama Y."/>
            <person name="Higashiyama T."/>
            <person name="Minoda A."/>
            <person name="Sano M."/>
            <person name="Nomoto H."/>
            <person name="Oishi K."/>
            <person name="Hayashi H."/>
            <person name="Ohta F."/>
            <person name="Nishizaka S."/>
            <person name="Haga S."/>
            <person name="Miura S."/>
            <person name="Morishita T."/>
            <person name="Kabeya Y."/>
            <person name="Terasawa K."/>
            <person name="Suzuki Y."/>
            <person name="Ishii Y."/>
            <person name="Asakawa S."/>
            <person name="Takano H."/>
            <person name="Ohta N."/>
            <person name="Kuroiwa H."/>
            <person name="Tanaka K."/>
            <person name="Shimizu N."/>
            <person name="Sugano S."/>
            <person name="Sato N."/>
            <person name="Nozaki H."/>
            <person name="Ogasawara N."/>
            <person name="Kohara Y."/>
            <person name="Kuroiwa T."/>
        </authorList>
    </citation>
    <scope>NUCLEOTIDE SEQUENCE [LARGE SCALE GENOMIC DNA]</scope>
    <source>
        <strain evidence="10 11">10D</strain>
    </source>
</reference>
<dbReference type="GO" id="GO:0030943">
    <property type="term" value="F:mitochondrion targeting sequence binding"/>
    <property type="evidence" value="ECO:0007669"/>
    <property type="project" value="TreeGrafter"/>
</dbReference>
<dbReference type="PANTHER" id="PTHR14110:SF0">
    <property type="entry name" value="MITOCHONDRIAL IMPORT INNER MEMBRANE TRANSLOCASE SUBUNIT TIM22"/>
    <property type="match status" value="1"/>
</dbReference>
<dbReference type="Pfam" id="PF02466">
    <property type="entry name" value="Tim17"/>
    <property type="match status" value="1"/>
</dbReference>
<dbReference type="OrthoDB" id="75343at2759"/>